<evidence type="ECO:0000256" key="1">
    <source>
        <dbReference type="SAM" id="Phobius"/>
    </source>
</evidence>
<name>A0A380LKM3_9FIRM</name>
<dbReference type="OrthoDB" id="1654398at2"/>
<evidence type="ECO:0000313" key="2">
    <source>
        <dbReference type="EMBL" id="SUO04398.1"/>
    </source>
</evidence>
<reference evidence="2 3" key="1">
    <citation type="submission" date="2018-06" db="EMBL/GenBank/DDBJ databases">
        <authorList>
            <consortium name="Pathogen Informatics"/>
            <person name="Doyle S."/>
        </authorList>
    </citation>
    <scope>NUCLEOTIDE SEQUENCE [LARGE SCALE GENOMIC DNA]</scope>
    <source>
        <strain evidence="2 3">NCTC11087</strain>
    </source>
</reference>
<dbReference type="EMBL" id="UHFX01000003">
    <property type="protein sequence ID" value="SUO04398.1"/>
    <property type="molecule type" value="Genomic_DNA"/>
</dbReference>
<feature type="transmembrane region" description="Helical" evidence="1">
    <location>
        <begin position="54"/>
        <end position="75"/>
    </location>
</feature>
<dbReference type="RefSeq" id="WP_022789447.1">
    <property type="nucleotide sequence ID" value="NZ_UHFX01000003.1"/>
</dbReference>
<evidence type="ECO:0000313" key="3">
    <source>
        <dbReference type="Proteomes" id="UP000255523"/>
    </source>
</evidence>
<keyword evidence="1" id="KW-0812">Transmembrane</keyword>
<protein>
    <recommendedName>
        <fullName evidence="4">DUF986 family protein</fullName>
    </recommendedName>
</protein>
<feature type="transmembrane region" description="Helical" evidence="1">
    <location>
        <begin position="81"/>
        <end position="99"/>
    </location>
</feature>
<dbReference type="Proteomes" id="UP000255523">
    <property type="component" value="Unassembled WGS sequence"/>
</dbReference>
<dbReference type="GeneID" id="77462271"/>
<keyword evidence="1" id="KW-1133">Transmembrane helix</keyword>
<sequence>MEGNSIISIIVTILFIGISLFTIYEIARRYQRYQKTLQEFQSAHSNHEDIDLSLWPMVGMIVLAVLIFIVCGVTLTTGIEASYTVIYVCLGILFLALAVDNRIRYRCSFAKDGFFYEDTFYRFKALRDIQFKEGLFKKSYLVISAGSQEIPCTYKIGKIIQEKQTQWKKEKKRK</sequence>
<accession>A0A380LKM3</accession>
<organism evidence="2 3">
    <name type="scientific">Faecalicoccus pleomorphus</name>
    <dbReference type="NCBI Taxonomy" id="1323"/>
    <lineage>
        <taxon>Bacteria</taxon>
        <taxon>Bacillati</taxon>
        <taxon>Bacillota</taxon>
        <taxon>Erysipelotrichia</taxon>
        <taxon>Erysipelotrichales</taxon>
        <taxon>Erysipelotrichaceae</taxon>
        <taxon>Faecalicoccus</taxon>
    </lineage>
</organism>
<keyword evidence="3" id="KW-1185">Reference proteome</keyword>
<feature type="transmembrane region" description="Helical" evidence="1">
    <location>
        <begin position="6"/>
        <end position="27"/>
    </location>
</feature>
<dbReference type="AlphaFoldDB" id="A0A380LKM3"/>
<keyword evidence="1" id="KW-0472">Membrane</keyword>
<gene>
    <name evidence="2" type="ORF">NCTC11087_01311</name>
</gene>
<proteinExistence type="predicted"/>
<evidence type="ECO:0008006" key="4">
    <source>
        <dbReference type="Google" id="ProtNLM"/>
    </source>
</evidence>